<dbReference type="EMBL" id="MDKC01000001">
    <property type="protein sequence ID" value="ODG93799.1"/>
    <property type="molecule type" value="Genomic_DNA"/>
</dbReference>
<sequence>MFDPTAFDNMKVIIEGLLYDKDLDGEYEITDRNDFVNLSKMDRLFSIRYKKLNKSTKTTSCTFSMSTSASDLYNELINGNTEVGCYIEIEFSFPNPLEIEIIQRSLLLFQNKTNEQFTPFYNIKHSILDKNIIESSVNIKFQNKMTEDDFDLIEELVHITEIMLQWYDEQILKEI</sequence>
<comment type="caution">
    <text evidence="1">The sequence shown here is derived from an EMBL/GenBank/DDBJ whole genome shotgun (WGS) entry which is preliminary data.</text>
</comment>
<dbReference type="Proteomes" id="UP000094580">
    <property type="component" value="Unassembled WGS sequence"/>
</dbReference>
<name>A0ABX2ZWQ8_9BACI</name>
<keyword evidence="2" id="KW-1185">Reference proteome</keyword>
<proteinExistence type="predicted"/>
<organism evidence="1 2">
    <name type="scientific">Gottfriedia luciferensis</name>
    <dbReference type="NCBI Taxonomy" id="178774"/>
    <lineage>
        <taxon>Bacteria</taxon>
        <taxon>Bacillati</taxon>
        <taxon>Bacillota</taxon>
        <taxon>Bacilli</taxon>
        <taxon>Bacillales</taxon>
        <taxon>Bacillaceae</taxon>
        <taxon>Gottfriedia</taxon>
    </lineage>
</organism>
<dbReference type="RefSeq" id="WP_069031981.1">
    <property type="nucleotide sequence ID" value="NZ_MDKC01000001.1"/>
</dbReference>
<gene>
    <name evidence="1" type="ORF">BED47_01120</name>
</gene>
<accession>A0ABX2ZWQ8</accession>
<protein>
    <submittedName>
        <fullName evidence="1">Uncharacterized protein</fullName>
    </submittedName>
</protein>
<evidence type="ECO:0000313" key="1">
    <source>
        <dbReference type="EMBL" id="ODG93799.1"/>
    </source>
</evidence>
<evidence type="ECO:0000313" key="2">
    <source>
        <dbReference type="Proteomes" id="UP000094580"/>
    </source>
</evidence>
<reference evidence="1 2" key="1">
    <citation type="submission" date="2016-07" db="EMBL/GenBank/DDBJ databases">
        <authorList>
            <person name="Townsley L."/>
            <person name="Shank E.A."/>
        </authorList>
    </citation>
    <scope>NUCLEOTIDE SEQUENCE [LARGE SCALE GENOMIC DNA]</scope>
    <source>
        <strain evidence="1 2">CH01</strain>
    </source>
</reference>